<keyword evidence="4" id="KW-0804">Transcription</keyword>
<dbReference type="Pfam" id="PF03466">
    <property type="entry name" value="LysR_substrate"/>
    <property type="match status" value="1"/>
</dbReference>
<gene>
    <name evidence="6" type="ORF">IQ276_38065</name>
</gene>
<dbReference type="InterPro" id="IPR036388">
    <property type="entry name" value="WH-like_DNA-bd_sf"/>
</dbReference>
<protein>
    <submittedName>
        <fullName evidence="6">LysR family transcriptional regulator</fullName>
    </submittedName>
</protein>
<dbReference type="InterPro" id="IPR005119">
    <property type="entry name" value="LysR_subst-bd"/>
</dbReference>
<dbReference type="Proteomes" id="UP000622533">
    <property type="component" value="Unassembled WGS sequence"/>
</dbReference>
<dbReference type="Gene3D" id="1.10.10.10">
    <property type="entry name" value="Winged helix-like DNA-binding domain superfamily/Winged helix DNA-binding domain"/>
    <property type="match status" value="1"/>
</dbReference>
<evidence type="ECO:0000256" key="4">
    <source>
        <dbReference type="ARBA" id="ARBA00023163"/>
    </source>
</evidence>
<dbReference type="InterPro" id="IPR036390">
    <property type="entry name" value="WH_DNA-bd_sf"/>
</dbReference>
<dbReference type="EMBL" id="JADEXS010001205">
    <property type="protein sequence ID" value="MBE9028012.1"/>
    <property type="molecule type" value="Genomic_DNA"/>
</dbReference>
<dbReference type="PROSITE" id="PS50931">
    <property type="entry name" value="HTH_LYSR"/>
    <property type="match status" value="1"/>
</dbReference>
<dbReference type="GO" id="GO:0000976">
    <property type="term" value="F:transcription cis-regulatory region binding"/>
    <property type="evidence" value="ECO:0007669"/>
    <property type="project" value="TreeGrafter"/>
</dbReference>
<dbReference type="Gene3D" id="3.40.190.290">
    <property type="match status" value="1"/>
</dbReference>
<evidence type="ECO:0000256" key="2">
    <source>
        <dbReference type="ARBA" id="ARBA00023015"/>
    </source>
</evidence>
<comment type="caution">
    <text evidence="6">The sequence shown here is derived from an EMBL/GenBank/DDBJ whole genome shotgun (WGS) entry which is preliminary data.</text>
</comment>
<evidence type="ECO:0000259" key="5">
    <source>
        <dbReference type="PROSITE" id="PS50931"/>
    </source>
</evidence>
<dbReference type="Pfam" id="PF00126">
    <property type="entry name" value="HTH_1"/>
    <property type="match status" value="1"/>
</dbReference>
<dbReference type="PANTHER" id="PTHR30126">
    <property type="entry name" value="HTH-TYPE TRANSCRIPTIONAL REGULATOR"/>
    <property type="match status" value="1"/>
</dbReference>
<dbReference type="SUPFAM" id="SSF53850">
    <property type="entry name" value="Periplasmic binding protein-like II"/>
    <property type="match status" value="1"/>
</dbReference>
<keyword evidence="7" id="KW-1185">Reference proteome</keyword>
<dbReference type="PRINTS" id="PR00039">
    <property type="entry name" value="HTHLYSR"/>
</dbReference>
<evidence type="ECO:0000256" key="3">
    <source>
        <dbReference type="ARBA" id="ARBA00023125"/>
    </source>
</evidence>
<keyword evidence="3" id="KW-0238">DNA-binding</keyword>
<dbReference type="GO" id="GO:0003700">
    <property type="term" value="F:DNA-binding transcription factor activity"/>
    <property type="evidence" value="ECO:0007669"/>
    <property type="project" value="InterPro"/>
</dbReference>
<dbReference type="SUPFAM" id="SSF46785">
    <property type="entry name" value="Winged helix' DNA-binding domain"/>
    <property type="match status" value="1"/>
</dbReference>
<dbReference type="InterPro" id="IPR000847">
    <property type="entry name" value="LysR_HTH_N"/>
</dbReference>
<evidence type="ECO:0000313" key="7">
    <source>
        <dbReference type="Proteomes" id="UP000622533"/>
    </source>
</evidence>
<keyword evidence="2" id="KW-0805">Transcription regulation</keyword>
<dbReference type="AlphaFoldDB" id="A0A8J7ALB4"/>
<feature type="domain" description="HTH lysR-type" evidence="5">
    <location>
        <begin position="4"/>
        <end position="61"/>
    </location>
</feature>
<name>A0A8J7ALB4_DESMC</name>
<comment type="similarity">
    <text evidence="1">Belongs to the LysR transcriptional regulatory family.</text>
</comment>
<reference evidence="6" key="1">
    <citation type="submission" date="2020-10" db="EMBL/GenBank/DDBJ databases">
        <authorList>
            <person name="Castelo-Branco R."/>
            <person name="Eusebio N."/>
            <person name="Adriana R."/>
            <person name="Vieira A."/>
            <person name="Brugerolle De Fraissinette N."/>
            <person name="Rezende De Castro R."/>
            <person name="Schneider M.P."/>
            <person name="Vasconcelos V."/>
            <person name="Leao P.N."/>
        </authorList>
    </citation>
    <scope>NUCLEOTIDE SEQUENCE</scope>
    <source>
        <strain evidence="6">LEGE 12446</strain>
    </source>
</reference>
<evidence type="ECO:0000313" key="6">
    <source>
        <dbReference type="EMBL" id="MBE9028012.1"/>
    </source>
</evidence>
<proteinExistence type="inferred from homology"/>
<sequence>MAGMTLEQLKIFLAVAQHLHFTRAAEELYITQPAVSAAIQNLEQEYGVKLFHRIGRHIEIAEAGKLLQVEAQKILDQVYLTERGMRELNNLQRGELKLGASLTIGNYWLPSKISDFKSQYPGIQIDCTLANAETICVGTAMGQFDLGLVEGDVKPALQNTLQYEIVGSDRLQIVVGEKHPWFEQGEIELSQLTQTPWVMRVPESGTQQRFEEALQNWGINLTELNVILVFTSGEMAKAAIENGVGATGISELMVKKEIQLGTLRPIRVIDNREQETAMPTGDYAYVEIVRPFFKLKHRQRFQTALSKAFEQILLSSMLNNSDQHSTKKEKGKIKS</sequence>
<dbReference type="FunFam" id="1.10.10.10:FF:000001">
    <property type="entry name" value="LysR family transcriptional regulator"/>
    <property type="match status" value="1"/>
</dbReference>
<dbReference type="PANTHER" id="PTHR30126:SF39">
    <property type="entry name" value="HTH-TYPE TRANSCRIPTIONAL REGULATOR CYSL"/>
    <property type="match status" value="1"/>
</dbReference>
<evidence type="ECO:0000256" key="1">
    <source>
        <dbReference type="ARBA" id="ARBA00009437"/>
    </source>
</evidence>
<accession>A0A8J7ALB4</accession>
<organism evidence="6 7">
    <name type="scientific">Desmonostoc muscorum LEGE 12446</name>
    <dbReference type="NCBI Taxonomy" id="1828758"/>
    <lineage>
        <taxon>Bacteria</taxon>
        <taxon>Bacillati</taxon>
        <taxon>Cyanobacteriota</taxon>
        <taxon>Cyanophyceae</taxon>
        <taxon>Nostocales</taxon>
        <taxon>Nostocaceae</taxon>
        <taxon>Desmonostoc</taxon>
    </lineage>
</organism>